<evidence type="ECO:0000256" key="1">
    <source>
        <dbReference type="SAM" id="MobiDB-lite"/>
    </source>
</evidence>
<proteinExistence type="predicted"/>
<dbReference type="GeneID" id="6016752"/>
<comment type="caution">
    <text evidence="2">The sequence shown here is derived from an EMBL/GenBank/DDBJ whole genome shotgun (WGS) entry which is preliminary data.</text>
</comment>
<dbReference type="VEuPathDB" id="FungiDB:CC1G_02584"/>
<protein>
    <submittedName>
        <fullName evidence="2">Uncharacterized protein</fullName>
    </submittedName>
</protein>
<name>A8PB84_COPC7</name>
<dbReference type="HOGENOM" id="CLU_801714_0_0_1"/>
<feature type="compositionally biased region" description="Polar residues" evidence="1">
    <location>
        <begin position="73"/>
        <end position="98"/>
    </location>
</feature>
<sequence length="346" mass="38649">MDAHSSDDSLSAVVNSSRSRTKSCKTCKQVPVPAWSSRVNCINCREKNRKKQQLVKARKELRFMQALAGVSSDAYSRSSDTEDGSATPTGRTTPTPKSISAPVRPKENRDPRRFSLDARLRAVQKQRAMDAAPVQKRPPKRLKELEGDERQVALKMMKARIREVVDQRSYLAQSPGLPTFQGTEFQNASALYRALNQAVIDANSSSSLLRFRGYHSIIKTNDCDHLSRLDMVIRDIRGLTGVRFQREQQIPTTSTTTKSIKSFLCTCKGFKSTVSQTALAPPKKTSNLLKWARGVRKEQTSSEKVRIECHGVVSVIVESDNSHPCGIPGQRIIVSIEHTTPTQRLR</sequence>
<evidence type="ECO:0000313" key="2">
    <source>
        <dbReference type="EMBL" id="EAU81568.2"/>
    </source>
</evidence>
<dbReference type="eggNOG" id="ENOG502T1JS">
    <property type="taxonomic scope" value="Eukaryota"/>
</dbReference>
<feature type="region of interest" description="Disordered" evidence="1">
    <location>
        <begin position="71"/>
        <end position="115"/>
    </location>
</feature>
<reference evidence="2 3" key="1">
    <citation type="journal article" date="2010" name="Proc. Natl. Acad. Sci. U.S.A.">
        <title>Insights into evolution of multicellular fungi from the assembled chromosomes of the mushroom Coprinopsis cinerea (Coprinus cinereus).</title>
        <authorList>
            <person name="Stajich J.E."/>
            <person name="Wilke S.K."/>
            <person name="Ahren D."/>
            <person name="Au C.H."/>
            <person name="Birren B.W."/>
            <person name="Borodovsky M."/>
            <person name="Burns C."/>
            <person name="Canback B."/>
            <person name="Casselton L.A."/>
            <person name="Cheng C.K."/>
            <person name="Deng J."/>
            <person name="Dietrich F.S."/>
            <person name="Fargo D.C."/>
            <person name="Farman M.L."/>
            <person name="Gathman A.C."/>
            <person name="Goldberg J."/>
            <person name="Guigo R."/>
            <person name="Hoegger P.J."/>
            <person name="Hooker J.B."/>
            <person name="Huggins A."/>
            <person name="James T.Y."/>
            <person name="Kamada T."/>
            <person name="Kilaru S."/>
            <person name="Kodira C."/>
            <person name="Kues U."/>
            <person name="Kupfer D."/>
            <person name="Kwan H.S."/>
            <person name="Lomsadze A."/>
            <person name="Li W."/>
            <person name="Lilly W.W."/>
            <person name="Ma L.J."/>
            <person name="Mackey A.J."/>
            <person name="Manning G."/>
            <person name="Martin F."/>
            <person name="Muraguchi H."/>
            <person name="Natvig D.O."/>
            <person name="Palmerini H."/>
            <person name="Ramesh M.A."/>
            <person name="Rehmeyer C.J."/>
            <person name="Roe B.A."/>
            <person name="Shenoy N."/>
            <person name="Stanke M."/>
            <person name="Ter-Hovhannisyan V."/>
            <person name="Tunlid A."/>
            <person name="Velagapudi R."/>
            <person name="Vision T.J."/>
            <person name="Zeng Q."/>
            <person name="Zolan M.E."/>
            <person name="Pukkila P.J."/>
        </authorList>
    </citation>
    <scope>NUCLEOTIDE SEQUENCE [LARGE SCALE GENOMIC DNA]</scope>
    <source>
        <strain evidence="3">Okayama-7 / 130 / ATCC MYA-4618 / FGSC 9003</strain>
    </source>
</reference>
<organism evidence="2 3">
    <name type="scientific">Coprinopsis cinerea (strain Okayama-7 / 130 / ATCC MYA-4618 / FGSC 9003)</name>
    <name type="common">Inky cap fungus</name>
    <name type="synonym">Hormographiella aspergillata</name>
    <dbReference type="NCBI Taxonomy" id="240176"/>
    <lineage>
        <taxon>Eukaryota</taxon>
        <taxon>Fungi</taxon>
        <taxon>Dikarya</taxon>
        <taxon>Basidiomycota</taxon>
        <taxon>Agaricomycotina</taxon>
        <taxon>Agaricomycetes</taxon>
        <taxon>Agaricomycetidae</taxon>
        <taxon>Agaricales</taxon>
        <taxon>Agaricineae</taxon>
        <taxon>Psathyrellaceae</taxon>
        <taxon>Coprinopsis</taxon>
    </lineage>
</organism>
<keyword evidence="3" id="KW-1185">Reference proteome</keyword>
<evidence type="ECO:0000313" key="3">
    <source>
        <dbReference type="Proteomes" id="UP000001861"/>
    </source>
</evidence>
<dbReference type="KEGG" id="cci:CC1G_02584"/>
<accession>A8PB84</accession>
<feature type="compositionally biased region" description="Basic and acidic residues" evidence="1">
    <location>
        <begin position="104"/>
        <end position="115"/>
    </location>
</feature>
<dbReference type="OMA" id="TRIFKCK"/>
<dbReference type="InParanoid" id="A8PB84"/>
<dbReference type="EMBL" id="AACS02000004">
    <property type="protein sequence ID" value="EAU81568.2"/>
    <property type="molecule type" value="Genomic_DNA"/>
</dbReference>
<dbReference type="RefSeq" id="XP_001840121.2">
    <property type="nucleotide sequence ID" value="XM_001840069.2"/>
</dbReference>
<feature type="region of interest" description="Disordered" evidence="1">
    <location>
        <begin position="1"/>
        <end position="27"/>
    </location>
</feature>
<dbReference type="Proteomes" id="UP000001861">
    <property type="component" value="Unassembled WGS sequence"/>
</dbReference>
<dbReference type="AlphaFoldDB" id="A8PB84"/>
<gene>
    <name evidence="2" type="ORF">CC1G_02584</name>
</gene>
<feature type="compositionally biased region" description="Polar residues" evidence="1">
    <location>
        <begin position="8"/>
        <end position="18"/>
    </location>
</feature>
<dbReference type="OrthoDB" id="3025610at2759"/>